<evidence type="ECO:0000313" key="2">
    <source>
        <dbReference type="EMBL" id="AXV84089.1"/>
    </source>
</evidence>
<accession>A0AAD0SB41</accession>
<feature type="region of interest" description="Disordered" evidence="1">
    <location>
        <begin position="112"/>
        <end position="141"/>
    </location>
</feature>
<reference evidence="2 3" key="1">
    <citation type="submission" date="2017-08" db="EMBL/GenBank/DDBJ databases">
        <title>Genome sequences of Ralstonia solanacearum Species Complex (RSSC) isolated from Potato bacterial wilts in Korea.</title>
        <authorList>
            <person name="Cho H."/>
            <person name="Song E.-S."/>
            <person name="Lee Y.K."/>
            <person name="Lee S."/>
            <person name="Lee S.-W."/>
            <person name="Jo A."/>
            <person name="Kim J.-G."/>
            <person name="Hwang I."/>
        </authorList>
    </citation>
    <scope>NUCLEOTIDE SEQUENCE [LARGE SCALE GENOMIC DNA]</scope>
    <source>
        <strain evidence="2 3">T98</strain>
        <plasmid evidence="2 3">unnamed</plasmid>
    </source>
</reference>
<proteinExistence type="predicted"/>
<name>A0AAD0SB41_RALSL</name>
<sequence length="141" mass="15209">MKAVRDLFGCISSSTAATDVSPQDTAGDNPRGTPARRNAPGTPLERLQALKRAKQKALCSDLNAQYAAAGQLLKRARKLSLPLKAGSSEEKTLKGFQQDILSVQGDIADRLHGKPQGPHIPRHEASERLKEAEEALNKFGQ</sequence>
<feature type="compositionally biased region" description="Basic and acidic residues" evidence="1">
    <location>
        <begin position="121"/>
        <end position="141"/>
    </location>
</feature>
<dbReference type="Proteomes" id="UP000261758">
    <property type="component" value="Plasmid unnamed"/>
</dbReference>
<feature type="region of interest" description="Disordered" evidence="1">
    <location>
        <begin position="15"/>
        <end position="42"/>
    </location>
</feature>
<organism evidence="2 3">
    <name type="scientific">Ralstonia solanacearum</name>
    <name type="common">Pseudomonas solanacearum</name>
    <dbReference type="NCBI Taxonomy" id="305"/>
    <lineage>
        <taxon>Bacteria</taxon>
        <taxon>Pseudomonadati</taxon>
        <taxon>Pseudomonadota</taxon>
        <taxon>Betaproteobacteria</taxon>
        <taxon>Burkholderiales</taxon>
        <taxon>Burkholderiaceae</taxon>
        <taxon>Ralstonia</taxon>
        <taxon>Ralstonia solanacearum species complex</taxon>
    </lineage>
</organism>
<evidence type="ECO:0000256" key="1">
    <source>
        <dbReference type="SAM" id="MobiDB-lite"/>
    </source>
</evidence>
<gene>
    <name evidence="2" type="ORF">CJO77_21375</name>
</gene>
<evidence type="ECO:0000313" key="3">
    <source>
        <dbReference type="Proteomes" id="UP000261758"/>
    </source>
</evidence>
<protein>
    <submittedName>
        <fullName evidence="2">Uncharacterized protein</fullName>
    </submittedName>
</protein>
<dbReference type="EMBL" id="CP022760">
    <property type="protein sequence ID" value="AXV84089.1"/>
    <property type="molecule type" value="Genomic_DNA"/>
</dbReference>
<feature type="compositionally biased region" description="Polar residues" evidence="1">
    <location>
        <begin position="15"/>
        <end position="26"/>
    </location>
</feature>
<keyword evidence="2" id="KW-0614">Plasmid</keyword>
<dbReference type="AlphaFoldDB" id="A0AAD0SB41"/>
<geneLocation type="plasmid" evidence="2 3">
    <name>unnamed</name>
</geneLocation>